<evidence type="ECO:0000313" key="1">
    <source>
        <dbReference type="EMBL" id="MVM94144.1"/>
    </source>
</evidence>
<organism evidence="2 3">
    <name type="scientific">Acinetobacter baumannii</name>
    <dbReference type="NCBI Taxonomy" id="470"/>
    <lineage>
        <taxon>Bacteria</taxon>
        <taxon>Pseudomonadati</taxon>
        <taxon>Pseudomonadota</taxon>
        <taxon>Gammaproteobacteria</taxon>
        <taxon>Moraxellales</taxon>
        <taxon>Moraxellaceae</taxon>
        <taxon>Acinetobacter</taxon>
        <taxon>Acinetobacter calcoaceticus/baumannii complex</taxon>
    </lineage>
</organism>
<reference evidence="2 3" key="1">
    <citation type="submission" date="2018-06" db="EMBL/GenBank/DDBJ databases">
        <title>Carbapenemase-producing Acinetobacter spp. from environmental sources in an hospital from French Polynesia.</title>
        <authorList>
            <person name="Bonnin R.A."/>
            <person name="Levy M."/>
            <person name="Cuzon G."/>
            <person name="Dortet L."/>
            <person name="Naas T."/>
        </authorList>
    </citation>
    <scope>NUCLEOTIDE SEQUENCE [LARGE SCALE GENOMIC DNA]</scope>
    <source>
        <strain evidence="2 3">R10</strain>
    </source>
</reference>
<sequence length="75" mass="8364">MRLANDKKTLDWIEEIGGEQYEAKFTHGTVYGYNKFKCRCEFCKEAKALSNQRAALKRAVKANPPQSVLIVGGAA</sequence>
<comment type="caution">
    <text evidence="2">The sequence shown here is derived from an EMBL/GenBank/DDBJ whole genome shotgun (WGS) entry which is preliminary data.</text>
</comment>
<evidence type="ECO:0000313" key="3">
    <source>
        <dbReference type="Proteomes" id="UP000248662"/>
    </source>
</evidence>
<accession>A0A3F3MRP3</accession>
<proteinExistence type="predicted"/>
<gene>
    <name evidence="2" type="ORF">DOL94_10420</name>
    <name evidence="1" type="ORF">GNY86_21675</name>
</gene>
<name>A0A3F3MRP3_ACIBA</name>
<dbReference type="EMBL" id="WPIP01000501">
    <property type="protein sequence ID" value="MVM94144.1"/>
    <property type="molecule type" value="Genomic_DNA"/>
</dbReference>
<evidence type="ECO:0000313" key="4">
    <source>
        <dbReference type="Proteomes" id="UP000439424"/>
    </source>
</evidence>
<evidence type="ECO:0000313" key="2">
    <source>
        <dbReference type="EMBL" id="PZM16582.1"/>
    </source>
</evidence>
<dbReference type="Proteomes" id="UP000248662">
    <property type="component" value="Unassembled WGS sequence"/>
</dbReference>
<dbReference type="Proteomes" id="UP000439424">
    <property type="component" value="Unassembled WGS sequence"/>
</dbReference>
<dbReference type="AlphaFoldDB" id="A0A3F3MRP3"/>
<dbReference type="EMBL" id="QKWF01000098">
    <property type="protein sequence ID" value="PZM16582.1"/>
    <property type="molecule type" value="Genomic_DNA"/>
</dbReference>
<reference evidence="1 4" key="2">
    <citation type="submission" date="2019-11" db="EMBL/GenBank/DDBJ databases">
        <title>Multidrug-resistant Acinetobacter baumannii moving toward extensively drug-resistant over fifteen years in South of Brazil.</title>
        <authorList>
            <person name="Fedrigo N.H."/>
            <person name="Cerdeira L."/>
            <person name="Fuga B."/>
            <person name="Marini P.V.B."/>
            <person name="Shinohara D.R."/>
            <person name="Carrara-Marroni F.E."/>
            <person name="Lincopan N."/>
            <person name="Tognim M.C.B."/>
        </authorList>
    </citation>
    <scope>NUCLEOTIDE SEQUENCE [LARGE SCALE GENOMIC DNA]</scope>
    <source>
        <strain evidence="1 4">Ac576</strain>
    </source>
</reference>
<protein>
    <submittedName>
        <fullName evidence="2">Uncharacterized protein</fullName>
    </submittedName>
</protein>
<dbReference type="RefSeq" id="WP_001234285.1">
    <property type="nucleotide sequence ID" value="NZ_CAJHEV010000026.1"/>
</dbReference>